<dbReference type="EMBL" id="JAGMUV010000012">
    <property type="protein sequence ID" value="KAH7137629.1"/>
    <property type="molecule type" value="Genomic_DNA"/>
</dbReference>
<keyword evidence="1" id="KW-0732">Signal</keyword>
<feature type="signal peptide" evidence="1">
    <location>
        <begin position="1"/>
        <end position="19"/>
    </location>
</feature>
<feature type="non-terminal residue" evidence="2">
    <location>
        <position position="92"/>
    </location>
</feature>
<keyword evidence="3" id="KW-1185">Reference proteome</keyword>
<comment type="caution">
    <text evidence="2">The sequence shown here is derived from an EMBL/GenBank/DDBJ whole genome shotgun (WGS) entry which is preliminary data.</text>
</comment>
<evidence type="ECO:0000256" key="1">
    <source>
        <dbReference type="SAM" id="SignalP"/>
    </source>
</evidence>
<proteinExistence type="predicted"/>
<sequence>MLACVMLVWCCCCCVLTMSSFAPLSPLPSGRVVSSPLEILVECLPLPFSHPKARAIIFTCSSHFTFHHTCSLYLTSHRQDPQTSHATDTSTP</sequence>
<evidence type="ECO:0000313" key="2">
    <source>
        <dbReference type="EMBL" id="KAH7137629.1"/>
    </source>
</evidence>
<protein>
    <recommendedName>
        <fullName evidence="4">Secreted protein</fullName>
    </recommendedName>
</protein>
<gene>
    <name evidence="2" type="ORF">EDB81DRAFT_799767</name>
</gene>
<organism evidence="2 3">
    <name type="scientific">Dactylonectria macrodidyma</name>
    <dbReference type="NCBI Taxonomy" id="307937"/>
    <lineage>
        <taxon>Eukaryota</taxon>
        <taxon>Fungi</taxon>
        <taxon>Dikarya</taxon>
        <taxon>Ascomycota</taxon>
        <taxon>Pezizomycotina</taxon>
        <taxon>Sordariomycetes</taxon>
        <taxon>Hypocreomycetidae</taxon>
        <taxon>Hypocreales</taxon>
        <taxon>Nectriaceae</taxon>
        <taxon>Dactylonectria</taxon>
    </lineage>
</organism>
<feature type="chain" id="PRO_5040449839" description="Secreted protein" evidence="1">
    <location>
        <begin position="20"/>
        <end position="92"/>
    </location>
</feature>
<evidence type="ECO:0000313" key="3">
    <source>
        <dbReference type="Proteomes" id="UP000738349"/>
    </source>
</evidence>
<reference evidence="2" key="1">
    <citation type="journal article" date="2021" name="Nat. Commun.">
        <title>Genetic determinants of endophytism in the Arabidopsis root mycobiome.</title>
        <authorList>
            <person name="Mesny F."/>
            <person name="Miyauchi S."/>
            <person name="Thiergart T."/>
            <person name="Pickel B."/>
            <person name="Atanasova L."/>
            <person name="Karlsson M."/>
            <person name="Huettel B."/>
            <person name="Barry K.W."/>
            <person name="Haridas S."/>
            <person name="Chen C."/>
            <person name="Bauer D."/>
            <person name="Andreopoulos W."/>
            <person name="Pangilinan J."/>
            <person name="LaButti K."/>
            <person name="Riley R."/>
            <person name="Lipzen A."/>
            <person name="Clum A."/>
            <person name="Drula E."/>
            <person name="Henrissat B."/>
            <person name="Kohler A."/>
            <person name="Grigoriev I.V."/>
            <person name="Martin F.M."/>
            <person name="Hacquard S."/>
        </authorList>
    </citation>
    <scope>NUCLEOTIDE SEQUENCE</scope>
    <source>
        <strain evidence="2">MPI-CAGE-AT-0147</strain>
    </source>
</reference>
<accession>A0A9P9J143</accession>
<dbReference type="Proteomes" id="UP000738349">
    <property type="component" value="Unassembled WGS sequence"/>
</dbReference>
<name>A0A9P9J143_9HYPO</name>
<evidence type="ECO:0008006" key="4">
    <source>
        <dbReference type="Google" id="ProtNLM"/>
    </source>
</evidence>
<dbReference type="AlphaFoldDB" id="A0A9P9J143"/>